<dbReference type="Pfam" id="PF00892">
    <property type="entry name" value="EamA"/>
    <property type="match status" value="2"/>
</dbReference>
<protein>
    <submittedName>
        <fullName evidence="8">Membrane protein</fullName>
    </submittedName>
</protein>
<keyword evidence="3 6" id="KW-0812">Transmembrane</keyword>
<feature type="transmembrane region" description="Helical" evidence="6">
    <location>
        <begin position="64"/>
        <end position="84"/>
    </location>
</feature>
<reference evidence="8 9" key="1">
    <citation type="submission" date="2019-07" db="EMBL/GenBank/DDBJ databases">
        <title>Whole genome shotgun sequence of Deinococcus cellulosilyticus NBRC 106333.</title>
        <authorList>
            <person name="Hosoyama A."/>
            <person name="Uohara A."/>
            <person name="Ohji S."/>
            <person name="Ichikawa N."/>
        </authorList>
    </citation>
    <scope>NUCLEOTIDE SEQUENCE [LARGE SCALE GENOMIC DNA]</scope>
    <source>
        <strain evidence="8 9">NBRC 106333</strain>
    </source>
</reference>
<dbReference type="InterPro" id="IPR050638">
    <property type="entry name" value="AA-Vitamin_Transporters"/>
</dbReference>
<feature type="transmembrane region" description="Helical" evidence="6">
    <location>
        <begin position="259"/>
        <end position="279"/>
    </location>
</feature>
<keyword evidence="5 6" id="KW-0472">Membrane</keyword>
<name>A0A511N6V4_DEIC1</name>
<accession>A0A511N6V4</accession>
<feature type="domain" description="EamA" evidence="7">
    <location>
        <begin position="150"/>
        <end position="276"/>
    </location>
</feature>
<dbReference type="PANTHER" id="PTHR32322:SF2">
    <property type="entry name" value="EAMA DOMAIN-CONTAINING PROTEIN"/>
    <property type="match status" value="1"/>
</dbReference>
<evidence type="ECO:0000313" key="9">
    <source>
        <dbReference type="Proteomes" id="UP000321306"/>
    </source>
</evidence>
<feature type="transmembrane region" description="Helical" evidence="6">
    <location>
        <begin position="202"/>
        <end position="222"/>
    </location>
</feature>
<feature type="transmembrane region" description="Helical" evidence="6">
    <location>
        <begin position="234"/>
        <end position="253"/>
    </location>
</feature>
<evidence type="ECO:0000256" key="2">
    <source>
        <dbReference type="ARBA" id="ARBA00007362"/>
    </source>
</evidence>
<evidence type="ECO:0000313" key="8">
    <source>
        <dbReference type="EMBL" id="GEM48583.1"/>
    </source>
</evidence>
<dbReference type="PANTHER" id="PTHR32322">
    <property type="entry name" value="INNER MEMBRANE TRANSPORTER"/>
    <property type="match status" value="1"/>
</dbReference>
<comment type="similarity">
    <text evidence="2">Belongs to the EamA transporter family.</text>
</comment>
<proteinExistence type="inferred from homology"/>
<evidence type="ECO:0000256" key="1">
    <source>
        <dbReference type="ARBA" id="ARBA00004141"/>
    </source>
</evidence>
<comment type="subcellular location">
    <subcellularLocation>
        <location evidence="1">Membrane</location>
        <topology evidence="1">Multi-pass membrane protein</topology>
    </subcellularLocation>
</comment>
<dbReference type="InterPro" id="IPR000620">
    <property type="entry name" value="EamA_dom"/>
</dbReference>
<dbReference type="GO" id="GO:0016020">
    <property type="term" value="C:membrane"/>
    <property type="evidence" value="ECO:0007669"/>
    <property type="project" value="UniProtKB-SubCell"/>
</dbReference>
<evidence type="ECO:0000256" key="4">
    <source>
        <dbReference type="ARBA" id="ARBA00022989"/>
    </source>
</evidence>
<comment type="caution">
    <text evidence="8">The sequence shown here is derived from an EMBL/GenBank/DDBJ whole genome shotgun (WGS) entry which is preliminary data.</text>
</comment>
<feature type="transmembrane region" description="Helical" evidence="6">
    <location>
        <begin position="90"/>
        <end position="112"/>
    </location>
</feature>
<dbReference type="RefSeq" id="WP_186816165.1">
    <property type="nucleotide sequence ID" value="NZ_BJXB01000022.1"/>
</dbReference>
<keyword evidence="9" id="KW-1185">Reference proteome</keyword>
<feature type="transmembrane region" description="Helical" evidence="6">
    <location>
        <begin position="34"/>
        <end position="52"/>
    </location>
</feature>
<dbReference type="EMBL" id="BJXB01000022">
    <property type="protein sequence ID" value="GEM48583.1"/>
    <property type="molecule type" value="Genomic_DNA"/>
</dbReference>
<organism evidence="8 9">
    <name type="scientific">Deinococcus cellulosilyticus (strain DSM 18568 / NBRC 106333 / KACC 11606 / 5516J-15)</name>
    <dbReference type="NCBI Taxonomy" id="1223518"/>
    <lineage>
        <taxon>Bacteria</taxon>
        <taxon>Thermotogati</taxon>
        <taxon>Deinococcota</taxon>
        <taxon>Deinococci</taxon>
        <taxon>Deinococcales</taxon>
        <taxon>Deinococcaceae</taxon>
        <taxon>Deinococcus</taxon>
    </lineage>
</organism>
<feature type="transmembrane region" description="Helical" evidence="6">
    <location>
        <begin position="176"/>
        <end position="196"/>
    </location>
</feature>
<dbReference type="AlphaFoldDB" id="A0A511N6V4"/>
<evidence type="ECO:0000256" key="5">
    <source>
        <dbReference type="ARBA" id="ARBA00023136"/>
    </source>
</evidence>
<dbReference type="Gene3D" id="1.10.3730.20">
    <property type="match status" value="1"/>
</dbReference>
<dbReference type="InterPro" id="IPR037185">
    <property type="entry name" value="EmrE-like"/>
</dbReference>
<sequence>MLPYVLLLTAAALWGTLGIFGKLAVQQGLTPLEVAFWRAVMAGSLYFLHSRFSQDPPLKSRDAWATVLFGLLGGSVFYGSYQLAVNTGGVSLASVLLYTAPAFVAIMARLFLKEAFGLRNALLVTLTIVGVALISLGGGSKVNVTAVSLGWGLLAGFTYALYYLYGKLFFNRYAPISLYALALPVGALGLLPFVDFHSKTPAAWGILICIGVVSTYFAYWAYSSALKRIPAVQASVIASLEPVIAALLAAVVFREFLSPLALVGAAVVLGAVLVTTLPAKK</sequence>
<dbReference type="Proteomes" id="UP000321306">
    <property type="component" value="Unassembled WGS sequence"/>
</dbReference>
<dbReference type="SUPFAM" id="SSF103481">
    <property type="entry name" value="Multidrug resistance efflux transporter EmrE"/>
    <property type="match status" value="2"/>
</dbReference>
<evidence type="ECO:0000256" key="3">
    <source>
        <dbReference type="ARBA" id="ARBA00022692"/>
    </source>
</evidence>
<gene>
    <name evidence="8" type="ORF">DC3_42180</name>
</gene>
<evidence type="ECO:0000256" key="6">
    <source>
        <dbReference type="SAM" id="Phobius"/>
    </source>
</evidence>
<feature type="transmembrane region" description="Helical" evidence="6">
    <location>
        <begin position="144"/>
        <end position="164"/>
    </location>
</feature>
<keyword evidence="4 6" id="KW-1133">Transmembrane helix</keyword>
<evidence type="ECO:0000259" key="7">
    <source>
        <dbReference type="Pfam" id="PF00892"/>
    </source>
</evidence>
<feature type="domain" description="EamA" evidence="7">
    <location>
        <begin position="3"/>
        <end position="135"/>
    </location>
</feature>
<feature type="transmembrane region" description="Helical" evidence="6">
    <location>
        <begin position="121"/>
        <end position="138"/>
    </location>
</feature>